<dbReference type="OrthoDB" id="2140600at2"/>
<evidence type="ECO:0000313" key="2">
    <source>
        <dbReference type="EMBL" id="TLQ40695.1"/>
    </source>
</evidence>
<name>A0A5R9DWI0_9LACT</name>
<evidence type="ECO:0000313" key="3">
    <source>
        <dbReference type="Proteomes" id="UP000306420"/>
    </source>
</evidence>
<evidence type="ECO:0000256" key="1">
    <source>
        <dbReference type="SAM" id="SignalP"/>
    </source>
</evidence>
<dbReference type="RefSeq" id="WP_138404796.1">
    <property type="nucleotide sequence ID" value="NZ_VBSP01000025.1"/>
</dbReference>
<reference evidence="2 3" key="1">
    <citation type="submission" date="2019-05" db="EMBL/GenBank/DDBJ databases">
        <title>The metagenome of a microbial culture collection derived from dairy environment covers the genomic content of the human microbiome.</title>
        <authorList>
            <person name="Roder T."/>
            <person name="Wuthrich D."/>
            <person name="Sattari Z."/>
            <person name="Von Ah U."/>
            <person name="Bar C."/>
            <person name="Ronchi F."/>
            <person name="Macpherson A.J."/>
            <person name="Ganal-Vonarburg S.C."/>
            <person name="Bruggmann R."/>
            <person name="Vergeres G."/>
        </authorList>
    </citation>
    <scope>NUCLEOTIDE SEQUENCE [LARGE SCALE GENOMIC DNA]</scope>
    <source>
        <strain evidence="2 3">FAM 24227</strain>
    </source>
</reference>
<keyword evidence="1" id="KW-0732">Signal</keyword>
<dbReference type="Proteomes" id="UP000306420">
    <property type="component" value="Unassembled WGS sequence"/>
</dbReference>
<gene>
    <name evidence="2" type="ORF">FEZ33_07545</name>
</gene>
<protein>
    <submittedName>
        <fullName evidence="2">Uncharacterized protein</fullName>
    </submittedName>
</protein>
<sequence>MKLTMRLCLLLLFSSLFFGQAQLVNAETLAEQRERVISSLMEVINGEVTREEAELYLAEEEANILSTGEIKGFRSYGIDGKHSTAQSMVVGDYLNRYLEENTTEDERQSLYPFTVEFDRLPKNMRFYHVDNTEREFADFDVTIEGNKISMYYNYWGPNRSRQNALYLEGHPEVNETKELAVKESNGQDERLVHINSRMITEPVRGWHYIIYFFYNDQGGISLLKWDNHSQPEVFEEYATIETREELEALAAKERGDLPTVSGDLTESNWSVPEDWRMLSTRRGDIPPVTWELLSTQLDKLVIEPVFMQDGRVTGYVNPLYNIVVTTTQTMNDEVLSVIEATPNDEGYFSIDADAAVGRVPTITILNEQGQQVYEAELPIVQYQPTALAHESGYLTVERYFVGQSYIEGYTYPFAEVNIMQLDGYASTGIPPITADSNGYFYADVKANPNNLTTNVVTVSHPETLESITVNPYPWTQAELDKANW</sequence>
<dbReference type="EMBL" id="VBSP01000025">
    <property type="protein sequence ID" value="TLQ40695.1"/>
    <property type="molecule type" value="Genomic_DNA"/>
</dbReference>
<proteinExistence type="predicted"/>
<organism evidence="2 3">
    <name type="scientific">Ruoffia tabacinasalis</name>
    <dbReference type="NCBI Taxonomy" id="87458"/>
    <lineage>
        <taxon>Bacteria</taxon>
        <taxon>Bacillati</taxon>
        <taxon>Bacillota</taxon>
        <taxon>Bacilli</taxon>
        <taxon>Lactobacillales</taxon>
        <taxon>Aerococcaceae</taxon>
        <taxon>Ruoffia</taxon>
    </lineage>
</organism>
<dbReference type="AlphaFoldDB" id="A0A5R9DWI0"/>
<feature type="signal peptide" evidence="1">
    <location>
        <begin position="1"/>
        <end position="26"/>
    </location>
</feature>
<accession>A0A5R9DWI0</accession>
<comment type="caution">
    <text evidence="2">The sequence shown here is derived from an EMBL/GenBank/DDBJ whole genome shotgun (WGS) entry which is preliminary data.</text>
</comment>
<feature type="chain" id="PRO_5024385425" evidence="1">
    <location>
        <begin position="27"/>
        <end position="484"/>
    </location>
</feature>